<keyword evidence="5 7" id="KW-1133">Transmembrane helix</keyword>
<evidence type="ECO:0000256" key="4">
    <source>
        <dbReference type="ARBA" id="ARBA00022692"/>
    </source>
</evidence>
<dbReference type="PANTHER" id="PTHR33884:SF3">
    <property type="entry name" value="UPF0410 PROTEIN YMGE"/>
    <property type="match status" value="1"/>
</dbReference>
<name>A0A419DGV7_9BACT</name>
<keyword evidence="6 7" id="KW-0472">Membrane</keyword>
<accession>A0A419DGV7</accession>
<evidence type="ECO:0000256" key="2">
    <source>
        <dbReference type="ARBA" id="ARBA00011006"/>
    </source>
</evidence>
<proteinExistence type="inferred from homology"/>
<feature type="transmembrane region" description="Helical" evidence="7">
    <location>
        <begin position="27"/>
        <end position="51"/>
    </location>
</feature>
<dbReference type="GO" id="GO:0005886">
    <property type="term" value="C:plasma membrane"/>
    <property type="evidence" value="ECO:0007669"/>
    <property type="project" value="UniProtKB-SubCell"/>
</dbReference>
<comment type="caution">
    <text evidence="8">The sequence shown here is derived from an EMBL/GenBank/DDBJ whole genome shotgun (WGS) entry which is preliminary data.</text>
</comment>
<evidence type="ECO:0000313" key="9">
    <source>
        <dbReference type="Proteomes" id="UP000285655"/>
    </source>
</evidence>
<dbReference type="Pfam" id="PF04226">
    <property type="entry name" value="Transgly_assoc"/>
    <property type="match status" value="1"/>
</dbReference>
<keyword evidence="4 7" id="KW-0812">Transmembrane</keyword>
<dbReference type="PANTHER" id="PTHR33884">
    <property type="entry name" value="UPF0410 PROTEIN YMGE"/>
    <property type="match status" value="1"/>
</dbReference>
<sequence length="85" mass="8553">MNILAWILFGLIVGVIANIIDPRPSQGGIIGAIILGVIGALLGGFLGNLIFGVGVSGFNISSFIIAVIGALLVLWVARVLGKGAA</sequence>
<evidence type="ECO:0000256" key="5">
    <source>
        <dbReference type="ARBA" id="ARBA00022989"/>
    </source>
</evidence>
<reference evidence="8 9" key="1">
    <citation type="journal article" date="2017" name="ISME J.">
        <title>Energy and carbon metabolisms in a deep terrestrial subsurface fluid microbial community.</title>
        <authorList>
            <person name="Momper L."/>
            <person name="Jungbluth S.P."/>
            <person name="Lee M.D."/>
            <person name="Amend J.P."/>
        </authorList>
    </citation>
    <scope>NUCLEOTIDE SEQUENCE [LARGE SCALE GENOMIC DNA]</scope>
    <source>
        <strain evidence="8">SURF_29</strain>
    </source>
</reference>
<protein>
    <submittedName>
        <fullName evidence="8">GlsB/YeaQ/YmgE family stress response membrane protein</fullName>
    </submittedName>
</protein>
<feature type="transmembrane region" description="Helical" evidence="7">
    <location>
        <begin position="58"/>
        <end position="77"/>
    </location>
</feature>
<comment type="subcellular location">
    <subcellularLocation>
        <location evidence="1">Cell membrane</location>
        <topology evidence="1">Multi-pass membrane protein</topology>
    </subcellularLocation>
</comment>
<organism evidence="8 9">
    <name type="scientific">candidate division WS5 bacterium</name>
    <dbReference type="NCBI Taxonomy" id="2093353"/>
    <lineage>
        <taxon>Bacteria</taxon>
        <taxon>candidate division WS5</taxon>
    </lineage>
</organism>
<keyword evidence="3" id="KW-1003">Cell membrane</keyword>
<dbReference type="AlphaFoldDB" id="A0A419DGV7"/>
<dbReference type="Proteomes" id="UP000285655">
    <property type="component" value="Unassembled WGS sequence"/>
</dbReference>
<dbReference type="InterPro" id="IPR007341">
    <property type="entry name" value="Transgly_assoc"/>
</dbReference>
<comment type="similarity">
    <text evidence="2">Belongs to the UPF0410 family.</text>
</comment>
<evidence type="ECO:0000256" key="7">
    <source>
        <dbReference type="SAM" id="Phobius"/>
    </source>
</evidence>
<gene>
    <name evidence="8" type="ORF">C4544_00010</name>
</gene>
<evidence type="ECO:0000256" key="1">
    <source>
        <dbReference type="ARBA" id="ARBA00004651"/>
    </source>
</evidence>
<evidence type="ECO:0000256" key="3">
    <source>
        <dbReference type="ARBA" id="ARBA00022475"/>
    </source>
</evidence>
<evidence type="ECO:0000313" key="8">
    <source>
        <dbReference type="EMBL" id="RJO62344.1"/>
    </source>
</evidence>
<dbReference type="EMBL" id="QZJW01000001">
    <property type="protein sequence ID" value="RJO62344.1"/>
    <property type="molecule type" value="Genomic_DNA"/>
</dbReference>
<evidence type="ECO:0000256" key="6">
    <source>
        <dbReference type="ARBA" id="ARBA00023136"/>
    </source>
</evidence>